<proteinExistence type="predicted"/>
<evidence type="ECO:0000313" key="1">
    <source>
        <dbReference type="EMBL" id="SEJ07040.1"/>
    </source>
</evidence>
<name>A0A1H6W2J1_9EURY</name>
<protein>
    <submittedName>
        <fullName evidence="1">Uncharacterized protein</fullName>
    </submittedName>
</protein>
<dbReference type="EMBL" id="FNYR01000019">
    <property type="protein sequence ID" value="SEJ07040.1"/>
    <property type="molecule type" value="Genomic_DNA"/>
</dbReference>
<gene>
    <name evidence="1" type="ORF">SAMN05444271_11928</name>
</gene>
<dbReference type="AlphaFoldDB" id="A0A1H6W2J1"/>
<dbReference type="Proteomes" id="UP000198888">
    <property type="component" value="Unassembled WGS sequence"/>
</dbReference>
<sequence>MGVTWISCFLASIIFKYFDNCSVSTMKSFMIEIVFIWNINLNSISNLKSSH</sequence>
<accession>A0A1H6W2J1</accession>
<evidence type="ECO:0000313" key="2">
    <source>
        <dbReference type="Proteomes" id="UP000198888"/>
    </source>
</evidence>
<keyword evidence="2" id="KW-1185">Reference proteome</keyword>
<organism evidence="1 2">
    <name type="scientific">Halohasta litchfieldiae</name>
    <dbReference type="NCBI Taxonomy" id="1073996"/>
    <lineage>
        <taxon>Archaea</taxon>
        <taxon>Methanobacteriati</taxon>
        <taxon>Methanobacteriota</taxon>
        <taxon>Stenosarchaea group</taxon>
        <taxon>Halobacteria</taxon>
        <taxon>Halobacteriales</taxon>
        <taxon>Haloferacaceae</taxon>
        <taxon>Halohasta</taxon>
    </lineage>
</organism>
<reference evidence="1 2" key="1">
    <citation type="submission" date="2016-10" db="EMBL/GenBank/DDBJ databases">
        <authorList>
            <person name="de Groot N.N."/>
        </authorList>
    </citation>
    <scope>NUCLEOTIDE SEQUENCE [LARGE SCALE GENOMIC DNA]</scope>
    <source>
        <strain evidence="1 2">DSM 22187</strain>
    </source>
</reference>